<dbReference type="GO" id="GO:0106312">
    <property type="term" value="F:methylenetetrahydrofolate reductase (NADH) activity"/>
    <property type="evidence" value="ECO:0007669"/>
    <property type="project" value="UniProtKB-EC"/>
</dbReference>
<evidence type="ECO:0000256" key="8">
    <source>
        <dbReference type="ARBA" id="ARBA00023027"/>
    </source>
</evidence>
<dbReference type="Gene3D" id="3.20.20.220">
    <property type="match status" value="1"/>
</dbReference>
<comment type="similarity">
    <text evidence="3 12">Belongs to the methylenetetrahydrofolate reductase family.</text>
</comment>
<evidence type="ECO:0000256" key="2">
    <source>
        <dbReference type="ARBA" id="ARBA00004777"/>
    </source>
</evidence>
<evidence type="ECO:0000256" key="12">
    <source>
        <dbReference type="RuleBase" id="RU003862"/>
    </source>
</evidence>
<organism evidence="13">
    <name type="scientific">Hellea balneolensis</name>
    <dbReference type="NCBI Taxonomy" id="287478"/>
    <lineage>
        <taxon>Bacteria</taxon>
        <taxon>Pseudomonadati</taxon>
        <taxon>Pseudomonadota</taxon>
        <taxon>Alphaproteobacteria</taxon>
        <taxon>Maricaulales</taxon>
        <taxon>Robiginitomaculaceae</taxon>
        <taxon>Hellea</taxon>
    </lineage>
</organism>
<evidence type="ECO:0000313" key="13">
    <source>
        <dbReference type="EMBL" id="HHL43890.1"/>
    </source>
</evidence>
<evidence type="ECO:0000256" key="11">
    <source>
        <dbReference type="ARBA" id="ARBA00048628"/>
    </source>
</evidence>
<accession>A0A7C5LWC2</accession>
<evidence type="ECO:0000256" key="5">
    <source>
        <dbReference type="ARBA" id="ARBA00022630"/>
    </source>
</evidence>
<dbReference type="EMBL" id="DRMJ01000510">
    <property type="protein sequence ID" value="HHL43890.1"/>
    <property type="molecule type" value="Genomic_DNA"/>
</dbReference>
<dbReference type="Proteomes" id="UP000885830">
    <property type="component" value="Unassembled WGS sequence"/>
</dbReference>
<comment type="cofactor">
    <cofactor evidence="1 12">
        <name>FAD</name>
        <dbReference type="ChEBI" id="CHEBI:57692"/>
    </cofactor>
</comment>
<dbReference type="PANTHER" id="PTHR45754:SF3">
    <property type="entry name" value="METHYLENETETRAHYDROFOLATE REDUCTASE (NADPH)"/>
    <property type="match status" value="1"/>
</dbReference>
<dbReference type="GO" id="GO:0071949">
    <property type="term" value="F:FAD binding"/>
    <property type="evidence" value="ECO:0007669"/>
    <property type="project" value="TreeGrafter"/>
</dbReference>
<evidence type="ECO:0000256" key="3">
    <source>
        <dbReference type="ARBA" id="ARBA00006743"/>
    </source>
</evidence>
<dbReference type="GO" id="GO:0035999">
    <property type="term" value="P:tetrahydrofolate interconversion"/>
    <property type="evidence" value="ECO:0007669"/>
    <property type="project" value="UniProtKB-UniPathway"/>
</dbReference>
<evidence type="ECO:0000256" key="4">
    <source>
        <dbReference type="ARBA" id="ARBA00022605"/>
    </source>
</evidence>
<dbReference type="UniPathway" id="UPA00193"/>
<keyword evidence="6 12" id="KW-0274">FAD</keyword>
<dbReference type="InterPro" id="IPR029041">
    <property type="entry name" value="FAD-linked_oxidoreductase-like"/>
</dbReference>
<proteinExistence type="inferred from homology"/>
<name>A0A7C5LWC2_9PROT</name>
<dbReference type="CDD" id="cd00537">
    <property type="entry name" value="MTHFR"/>
    <property type="match status" value="1"/>
</dbReference>
<dbReference type="GO" id="GO:0005829">
    <property type="term" value="C:cytosol"/>
    <property type="evidence" value="ECO:0007669"/>
    <property type="project" value="InterPro"/>
</dbReference>
<keyword evidence="9" id="KW-0486">Methionine biosynthesis</keyword>
<comment type="caution">
    <text evidence="13">The sequence shown here is derived from an EMBL/GenBank/DDBJ whole genome shotgun (WGS) entry which is preliminary data.</text>
</comment>
<keyword evidence="5 12" id="KW-0285">Flavoprotein</keyword>
<sequence length="308" mass="34041">MSAYKHDPNLGPVARTAGRGLDDLNISFEFFPPKTEKMQKTLWDSIQRLEPLAPDFVSVTYGAGGSTRERTHETVAKIARDTSLSAAAHLTCVGSSKTEIEDIARAYWDAGVRHIVALRGDPEAGIGERYQPMEGGYAYGSDLVAGLKSIAPFEISVSAYPELHPESRNLADEIDNLKRKVDAGADRAITQFFFTPDVFLRFRDQVAQAGVDIPIVPGLMLQPNYKGMKRMADMCKISIPDWYHRLFDGLDDEPEIRTLLTASTTAEMVAKLQEAGVNHFHFYTLNKADLAMTVCKMLGRSPRAKADA</sequence>
<dbReference type="EC" id="1.5.1.54" evidence="12"/>
<evidence type="ECO:0000256" key="9">
    <source>
        <dbReference type="ARBA" id="ARBA00023167"/>
    </source>
</evidence>
<reference evidence="13" key="1">
    <citation type="journal article" date="2020" name="mSystems">
        <title>Genome- and Community-Level Interaction Insights into Carbon Utilization and Element Cycling Functions of Hydrothermarchaeota in Hydrothermal Sediment.</title>
        <authorList>
            <person name="Zhou Z."/>
            <person name="Liu Y."/>
            <person name="Xu W."/>
            <person name="Pan J."/>
            <person name="Luo Z.H."/>
            <person name="Li M."/>
        </authorList>
    </citation>
    <scope>NUCLEOTIDE SEQUENCE [LARGE SCALE GENOMIC DNA]</scope>
    <source>
        <strain evidence="13">HyVt-485</strain>
    </source>
</reference>
<dbReference type="AlphaFoldDB" id="A0A7C5LWC2"/>
<dbReference type="GO" id="GO:0009086">
    <property type="term" value="P:methionine biosynthetic process"/>
    <property type="evidence" value="ECO:0007669"/>
    <property type="project" value="UniProtKB-KW"/>
</dbReference>
<dbReference type="InterPro" id="IPR004620">
    <property type="entry name" value="MTHF_reductase_bac"/>
</dbReference>
<keyword evidence="7 12" id="KW-0560">Oxidoreductase</keyword>
<dbReference type="PANTHER" id="PTHR45754">
    <property type="entry name" value="METHYLENETETRAHYDROFOLATE REDUCTASE"/>
    <property type="match status" value="1"/>
</dbReference>
<gene>
    <name evidence="13" type="primary">metF</name>
    <name evidence="13" type="ORF">ENJ42_09740</name>
</gene>
<dbReference type="SUPFAM" id="SSF51730">
    <property type="entry name" value="FAD-linked oxidoreductase"/>
    <property type="match status" value="1"/>
</dbReference>
<evidence type="ECO:0000256" key="7">
    <source>
        <dbReference type="ARBA" id="ARBA00023002"/>
    </source>
</evidence>
<keyword evidence="4" id="KW-0028">Amino-acid biosynthesis</keyword>
<keyword evidence="8" id="KW-0520">NAD</keyword>
<comment type="pathway">
    <text evidence="2 12">One-carbon metabolism; tetrahydrofolate interconversion.</text>
</comment>
<dbReference type="NCBIfam" id="TIGR00676">
    <property type="entry name" value="fadh2"/>
    <property type="match status" value="1"/>
</dbReference>
<evidence type="ECO:0000256" key="6">
    <source>
        <dbReference type="ARBA" id="ARBA00022827"/>
    </source>
</evidence>
<dbReference type="Pfam" id="PF02219">
    <property type="entry name" value="MTHFR"/>
    <property type="match status" value="1"/>
</dbReference>
<evidence type="ECO:0000256" key="1">
    <source>
        <dbReference type="ARBA" id="ARBA00001974"/>
    </source>
</evidence>
<comment type="catalytic activity">
    <reaction evidence="11">
        <text>(6S)-5-methyl-5,6,7,8-tetrahydrofolate + NAD(+) = (6R)-5,10-methylene-5,6,7,8-tetrahydrofolate + NADH + H(+)</text>
        <dbReference type="Rhea" id="RHEA:19821"/>
        <dbReference type="ChEBI" id="CHEBI:15378"/>
        <dbReference type="ChEBI" id="CHEBI:15636"/>
        <dbReference type="ChEBI" id="CHEBI:18608"/>
        <dbReference type="ChEBI" id="CHEBI:57540"/>
        <dbReference type="ChEBI" id="CHEBI:57945"/>
        <dbReference type="EC" id="1.5.1.54"/>
    </reaction>
    <physiologicalReaction direction="right-to-left" evidence="11">
        <dbReference type="Rhea" id="RHEA:19823"/>
    </physiologicalReaction>
</comment>
<evidence type="ECO:0000256" key="10">
    <source>
        <dbReference type="ARBA" id="ARBA00034478"/>
    </source>
</evidence>
<comment type="pathway">
    <text evidence="10">Amino-acid biosynthesis; L-methionine biosynthesis via de novo pathway.</text>
</comment>
<dbReference type="InterPro" id="IPR003171">
    <property type="entry name" value="Mehydrof_redctse-like"/>
</dbReference>
<protein>
    <recommendedName>
        <fullName evidence="12">Methylenetetrahydrofolate reductase</fullName>
        <ecNumber evidence="12">1.5.1.54</ecNumber>
    </recommendedName>
</protein>